<feature type="chain" id="PRO_5017453374" description="Peptidase M10 metallopeptidase domain-containing protein" evidence="1">
    <location>
        <begin position="33"/>
        <end position="280"/>
    </location>
</feature>
<name>A0A3A3Z4P6_9ACTN</name>
<keyword evidence="1" id="KW-0732">Signal</keyword>
<evidence type="ECO:0008006" key="4">
    <source>
        <dbReference type="Google" id="ProtNLM"/>
    </source>
</evidence>
<dbReference type="Gene3D" id="3.40.390.10">
    <property type="entry name" value="Collagenase (Catalytic Domain)"/>
    <property type="match status" value="1"/>
</dbReference>
<dbReference type="GO" id="GO:0008237">
    <property type="term" value="F:metallopeptidase activity"/>
    <property type="evidence" value="ECO:0007669"/>
    <property type="project" value="InterPro"/>
</dbReference>
<keyword evidence="3" id="KW-1185">Reference proteome</keyword>
<gene>
    <name evidence="2" type="ORF">D5H78_02985</name>
</gene>
<dbReference type="AlphaFoldDB" id="A0A3A3Z4P6"/>
<sequence>MDNSARTLRPLALLGALAAAAAAVLAPGPSPAGPGAAAPAPERLTTVVEAATVDGTPVLEHREVTDVAGGAATVVSTTTSAPRTAAAAAPYAFTVSGPQGAAHWDRCTPVRYRVNTAGAPAGALADVHEAASRLANASGLRLVYAGTTAVQPLRSGWTGAVPESHRSDIYVGWSDARSVPALAGSVAGLGGASTVEVRGRERRVVLGAVVLDRATALTPGFGPGASRGTLLLHELGHAVNLAHVADPAQTMHGTISGASRPAYREGDKAGLGLLAKSRCF</sequence>
<evidence type="ECO:0000313" key="2">
    <source>
        <dbReference type="EMBL" id="RJK97943.1"/>
    </source>
</evidence>
<reference evidence="2 3" key="1">
    <citation type="submission" date="2018-09" db="EMBL/GenBank/DDBJ databases">
        <title>YIM 75000 draft genome.</title>
        <authorList>
            <person name="Tang S."/>
            <person name="Feng Y."/>
        </authorList>
    </citation>
    <scope>NUCLEOTIDE SEQUENCE [LARGE SCALE GENOMIC DNA]</scope>
    <source>
        <strain evidence="2 3">YIM 75000</strain>
    </source>
</reference>
<accession>A0A3A3Z4P6</accession>
<protein>
    <recommendedName>
        <fullName evidence="4">Peptidase M10 metallopeptidase domain-containing protein</fullName>
    </recommendedName>
</protein>
<organism evidence="2 3">
    <name type="scientific">Vallicoccus soli</name>
    <dbReference type="NCBI Taxonomy" id="2339232"/>
    <lineage>
        <taxon>Bacteria</taxon>
        <taxon>Bacillati</taxon>
        <taxon>Actinomycetota</taxon>
        <taxon>Actinomycetes</taxon>
        <taxon>Motilibacterales</taxon>
        <taxon>Vallicoccaceae</taxon>
        <taxon>Vallicoccus</taxon>
    </lineage>
</organism>
<comment type="caution">
    <text evidence="2">The sequence shown here is derived from an EMBL/GenBank/DDBJ whole genome shotgun (WGS) entry which is preliminary data.</text>
</comment>
<evidence type="ECO:0000256" key="1">
    <source>
        <dbReference type="SAM" id="SignalP"/>
    </source>
</evidence>
<dbReference type="Proteomes" id="UP000265614">
    <property type="component" value="Unassembled WGS sequence"/>
</dbReference>
<dbReference type="InterPro" id="IPR024079">
    <property type="entry name" value="MetalloPept_cat_dom_sf"/>
</dbReference>
<dbReference type="RefSeq" id="WP_119948869.1">
    <property type="nucleotide sequence ID" value="NZ_QZEZ01000001.1"/>
</dbReference>
<feature type="signal peptide" evidence="1">
    <location>
        <begin position="1"/>
        <end position="32"/>
    </location>
</feature>
<dbReference type="OrthoDB" id="4297752at2"/>
<proteinExistence type="predicted"/>
<dbReference type="EMBL" id="QZEZ01000001">
    <property type="protein sequence ID" value="RJK97943.1"/>
    <property type="molecule type" value="Genomic_DNA"/>
</dbReference>
<dbReference type="SUPFAM" id="SSF55486">
    <property type="entry name" value="Metalloproteases ('zincins'), catalytic domain"/>
    <property type="match status" value="1"/>
</dbReference>
<evidence type="ECO:0000313" key="3">
    <source>
        <dbReference type="Proteomes" id="UP000265614"/>
    </source>
</evidence>